<proteinExistence type="predicted"/>
<gene>
    <name evidence="1" type="ORF">PR048_001944</name>
</gene>
<dbReference type="EMBL" id="JARBHB010000001">
    <property type="protein sequence ID" value="KAJ8896600.1"/>
    <property type="molecule type" value="Genomic_DNA"/>
</dbReference>
<name>A0ABQ9IIR6_9NEOP</name>
<keyword evidence="2" id="KW-1185">Reference proteome</keyword>
<dbReference type="PANTHER" id="PTHR45749">
    <property type="match status" value="1"/>
</dbReference>
<evidence type="ECO:0000313" key="2">
    <source>
        <dbReference type="Proteomes" id="UP001159363"/>
    </source>
</evidence>
<comment type="caution">
    <text evidence="1">The sequence shown here is derived from an EMBL/GenBank/DDBJ whole genome shotgun (WGS) entry which is preliminary data.</text>
</comment>
<dbReference type="PANTHER" id="PTHR45749:SF35">
    <property type="entry name" value="AC-LIKE TRANSPOSASE-RELATED"/>
    <property type="match status" value="1"/>
</dbReference>
<evidence type="ECO:0000313" key="1">
    <source>
        <dbReference type="EMBL" id="KAJ8896600.1"/>
    </source>
</evidence>
<dbReference type="Proteomes" id="UP001159363">
    <property type="component" value="Chromosome 1"/>
</dbReference>
<sequence length="303" mass="35309">MSSIRPATSMGTVFADDYGEIVYDNDGMIESEFSRHIIIEPRIGLPQETFRLSDIPEVLRVQNTTLVLGGVIDFVHGNHFVCYCRRRDNAWELFADLAKGVRIVSVSNYHEDSIDDDYDDSHSVEDDYSLDVPTHFTEFPSTSDVEKAEYVDLWKCKFISRWKPRIFRLAELDKDFNHGKSPNHIKKLHSWRELTLRLRSLNRTLEPSSETFTLYCPIFRDSRISLSSNKRDSFLTIHCQIRFVMAEHVRRVTSEETHVQYLSKHIQNEFISLLSTKIQDQILNELKQATYYSIILASTPEPH</sequence>
<accession>A0ABQ9IIR6</accession>
<reference evidence="1 2" key="1">
    <citation type="submission" date="2023-02" db="EMBL/GenBank/DDBJ databases">
        <title>LHISI_Scaffold_Assembly.</title>
        <authorList>
            <person name="Stuart O.P."/>
            <person name="Cleave R."/>
            <person name="Magrath M.J.L."/>
            <person name="Mikheyev A.S."/>
        </authorList>
    </citation>
    <scope>NUCLEOTIDE SEQUENCE [LARGE SCALE GENOMIC DNA]</scope>
    <source>
        <strain evidence="1">Daus_M_001</strain>
        <tissue evidence="1">Leg muscle</tissue>
    </source>
</reference>
<organism evidence="1 2">
    <name type="scientific">Dryococelus australis</name>
    <dbReference type="NCBI Taxonomy" id="614101"/>
    <lineage>
        <taxon>Eukaryota</taxon>
        <taxon>Metazoa</taxon>
        <taxon>Ecdysozoa</taxon>
        <taxon>Arthropoda</taxon>
        <taxon>Hexapoda</taxon>
        <taxon>Insecta</taxon>
        <taxon>Pterygota</taxon>
        <taxon>Neoptera</taxon>
        <taxon>Polyneoptera</taxon>
        <taxon>Phasmatodea</taxon>
        <taxon>Verophasmatodea</taxon>
        <taxon>Anareolatae</taxon>
        <taxon>Phasmatidae</taxon>
        <taxon>Eurycanthinae</taxon>
        <taxon>Dryococelus</taxon>
    </lineage>
</organism>
<protein>
    <submittedName>
        <fullName evidence="1">Uncharacterized protein</fullName>
    </submittedName>
</protein>